<proteinExistence type="predicted"/>
<organism evidence="2 3">
    <name type="scientific">Uncinocarpus reesii (strain UAMH 1704)</name>
    <dbReference type="NCBI Taxonomy" id="336963"/>
    <lineage>
        <taxon>Eukaryota</taxon>
        <taxon>Fungi</taxon>
        <taxon>Dikarya</taxon>
        <taxon>Ascomycota</taxon>
        <taxon>Pezizomycotina</taxon>
        <taxon>Eurotiomycetes</taxon>
        <taxon>Eurotiomycetidae</taxon>
        <taxon>Onygenales</taxon>
        <taxon>Onygenaceae</taxon>
        <taxon>Uncinocarpus</taxon>
    </lineage>
</organism>
<sequence>MCQVYSRNSDGNPARLQAFIHFDCQGVGDRPQGPKTQDSKKIKTHAKNMKNKKRFRHRQDSNLRLRRDWIS</sequence>
<dbReference type="KEGG" id="ure:UREG_02462"/>
<gene>
    <name evidence="2" type="ORF">UREG_02462</name>
</gene>
<feature type="compositionally biased region" description="Basic residues" evidence="1">
    <location>
        <begin position="42"/>
        <end position="57"/>
    </location>
</feature>
<dbReference type="RefSeq" id="XP_002542946.1">
    <property type="nucleotide sequence ID" value="XM_002542900.1"/>
</dbReference>
<dbReference type="HOGENOM" id="CLU_2741940_0_0_1"/>
<evidence type="ECO:0000256" key="1">
    <source>
        <dbReference type="SAM" id="MobiDB-lite"/>
    </source>
</evidence>
<name>C4JG64_UNCRE</name>
<dbReference type="VEuPathDB" id="FungiDB:UREG_02462"/>
<feature type="region of interest" description="Disordered" evidence="1">
    <location>
        <begin position="28"/>
        <end position="71"/>
    </location>
</feature>
<accession>C4JG64</accession>
<dbReference type="Proteomes" id="UP000002058">
    <property type="component" value="Unassembled WGS sequence"/>
</dbReference>
<dbReference type="InParanoid" id="C4JG64"/>
<feature type="compositionally biased region" description="Basic and acidic residues" evidence="1">
    <location>
        <begin position="58"/>
        <end position="71"/>
    </location>
</feature>
<dbReference type="GeneID" id="8443149"/>
<dbReference type="AlphaFoldDB" id="C4JG64"/>
<evidence type="ECO:0000313" key="2">
    <source>
        <dbReference type="EMBL" id="EEP77613.1"/>
    </source>
</evidence>
<evidence type="ECO:0000313" key="3">
    <source>
        <dbReference type="Proteomes" id="UP000002058"/>
    </source>
</evidence>
<protein>
    <submittedName>
        <fullName evidence="2">Uncharacterized protein</fullName>
    </submittedName>
</protein>
<reference evidence="3" key="1">
    <citation type="journal article" date="2009" name="Genome Res.">
        <title>Comparative genomic analyses of the human fungal pathogens Coccidioides and their relatives.</title>
        <authorList>
            <person name="Sharpton T.J."/>
            <person name="Stajich J.E."/>
            <person name="Rounsley S.D."/>
            <person name="Gardner M.J."/>
            <person name="Wortman J.R."/>
            <person name="Jordar V.S."/>
            <person name="Maiti R."/>
            <person name="Kodira C.D."/>
            <person name="Neafsey D.E."/>
            <person name="Zeng Q."/>
            <person name="Hung C.-Y."/>
            <person name="McMahan C."/>
            <person name="Muszewska A."/>
            <person name="Grynberg M."/>
            <person name="Mandel M.A."/>
            <person name="Kellner E.M."/>
            <person name="Barker B.M."/>
            <person name="Galgiani J.N."/>
            <person name="Orbach M.J."/>
            <person name="Kirkland T.N."/>
            <person name="Cole G.T."/>
            <person name="Henn M.R."/>
            <person name="Birren B.W."/>
            <person name="Taylor J.W."/>
        </authorList>
    </citation>
    <scope>NUCLEOTIDE SEQUENCE [LARGE SCALE GENOMIC DNA]</scope>
    <source>
        <strain evidence="3">UAMH 1704</strain>
    </source>
</reference>
<keyword evidence="3" id="KW-1185">Reference proteome</keyword>
<dbReference type="EMBL" id="CH476615">
    <property type="protein sequence ID" value="EEP77613.1"/>
    <property type="molecule type" value="Genomic_DNA"/>
</dbReference>